<evidence type="ECO:0000313" key="9">
    <source>
        <dbReference type="EMBL" id="PIK37732.1"/>
    </source>
</evidence>
<comment type="subunit">
    <text evidence="3">Dodecamer. Interacts with BFSP2 and VIM.</text>
</comment>
<evidence type="ECO:0000256" key="6">
    <source>
        <dbReference type="PROSITE-ProRule" id="PRU01330"/>
    </source>
</evidence>
<dbReference type="Gene3D" id="3.10.20.70">
    <property type="entry name" value="Glutamine synthetase, N-terminal domain"/>
    <property type="match status" value="1"/>
</dbReference>
<proteinExistence type="inferred from homology"/>
<dbReference type="InterPro" id="IPR014746">
    <property type="entry name" value="Gln_synth/guanido_kin_cat_dom"/>
</dbReference>
<evidence type="ECO:0000256" key="3">
    <source>
        <dbReference type="ARBA" id="ARBA00038790"/>
    </source>
</evidence>
<organism evidence="9 10">
    <name type="scientific">Stichopus japonicus</name>
    <name type="common">Sea cucumber</name>
    <dbReference type="NCBI Taxonomy" id="307972"/>
    <lineage>
        <taxon>Eukaryota</taxon>
        <taxon>Metazoa</taxon>
        <taxon>Echinodermata</taxon>
        <taxon>Eleutherozoa</taxon>
        <taxon>Echinozoa</taxon>
        <taxon>Holothuroidea</taxon>
        <taxon>Aspidochirotacea</taxon>
        <taxon>Aspidochirotida</taxon>
        <taxon>Stichopodidae</taxon>
        <taxon>Apostichopus</taxon>
    </lineage>
</organism>
<reference evidence="9 10" key="1">
    <citation type="journal article" date="2017" name="PLoS Biol.">
        <title>The sea cucumber genome provides insights into morphological evolution and visceral regeneration.</title>
        <authorList>
            <person name="Zhang X."/>
            <person name="Sun L."/>
            <person name="Yuan J."/>
            <person name="Sun Y."/>
            <person name="Gao Y."/>
            <person name="Zhang L."/>
            <person name="Li S."/>
            <person name="Dai H."/>
            <person name="Hamel J.F."/>
            <person name="Liu C."/>
            <person name="Yu Y."/>
            <person name="Liu S."/>
            <person name="Lin W."/>
            <person name="Guo K."/>
            <person name="Jin S."/>
            <person name="Xu P."/>
            <person name="Storey K.B."/>
            <person name="Huan P."/>
            <person name="Zhang T."/>
            <person name="Zhou Y."/>
            <person name="Zhang J."/>
            <person name="Lin C."/>
            <person name="Li X."/>
            <person name="Xing L."/>
            <person name="Huo D."/>
            <person name="Sun M."/>
            <person name="Wang L."/>
            <person name="Mercier A."/>
            <person name="Li F."/>
            <person name="Yang H."/>
            <person name="Xiang J."/>
        </authorList>
    </citation>
    <scope>NUCLEOTIDE SEQUENCE [LARGE SCALE GENOMIC DNA]</scope>
    <source>
        <strain evidence="9">Shaxun</strain>
        <tissue evidence="9">Muscle</tissue>
    </source>
</reference>
<protein>
    <recommendedName>
        <fullName evidence="4">Lengsin</fullName>
    </recommendedName>
    <alternativeName>
        <fullName evidence="5">Glutamate-ammonia ligase domain-containing protein 1</fullName>
    </alternativeName>
</protein>
<gene>
    <name evidence="9" type="ORF">BSL78_25431</name>
</gene>
<comment type="caution">
    <text evidence="9">The sequence shown here is derived from an EMBL/GenBank/DDBJ whole genome shotgun (WGS) entry which is preliminary data.</text>
</comment>
<sequence>MATNQELLDSVLDKLETNGIQNVRFEFLDLCSVARSKTIPARHFKRTTTSGILFPITFFACDPYLEMQCESKIWKKYTTADTVFYPDLSTFTILPWSKDTARVFVSASSIDGGDDVRLVDPRNILQAQLQDLAMKDLSILSAIEYEFWLVDEKTRVPINPDINGGIRKRYVRNNHGTVLWYEGRRYRSNTAHWSQRDVDAERYDRQFYEQTFPGCRAASGHLNHSLWSPDGKTSKLSDPSRPYGLSDIGEHWIAGLLDHAPALSFLQAPTLNCLQRINILTFSCRPMHLGELTTEPALLGSSAGNPYISLAATIAAGLDGINRELRLPPAVPIDILASDEGNVPAGAAPLPRDLESALKVLKNDEVMMNAMGTDFVDALECVRRSELKKVKGDKYAWARQLYFDYI</sequence>
<dbReference type="GO" id="GO:0004356">
    <property type="term" value="F:glutamine synthetase activity"/>
    <property type="evidence" value="ECO:0007669"/>
    <property type="project" value="InterPro"/>
</dbReference>
<dbReference type="EMBL" id="MRZV01001460">
    <property type="protein sequence ID" value="PIK37732.1"/>
    <property type="molecule type" value="Genomic_DNA"/>
</dbReference>
<comment type="similarity">
    <text evidence="1 6 7">Belongs to the glutamine synthetase family.</text>
</comment>
<dbReference type="PANTHER" id="PTHR43407:SF1">
    <property type="entry name" value="LENGSIN"/>
    <property type="match status" value="1"/>
</dbReference>
<dbReference type="AlphaFoldDB" id="A0A2G8JPN2"/>
<evidence type="ECO:0000256" key="2">
    <source>
        <dbReference type="ARBA" id="ARBA00037583"/>
    </source>
</evidence>
<keyword evidence="10" id="KW-1185">Reference proteome</keyword>
<dbReference type="FunFam" id="3.10.20.70:FF:000007">
    <property type="entry name" value="LOW QUALITY PROTEIN: lengsin"/>
    <property type="match status" value="1"/>
</dbReference>
<evidence type="ECO:0000256" key="4">
    <source>
        <dbReference type="ARBA" id="ARBA00039404"/>
    </source>
</evidence>
<dbReference type="Proteomes" id="UP000230750">
    <property type="component" value="Unassembled WGS sequence"/>
</dbReference>
<dbReference type="GO" id="GO:0016020">
    <property type="term" value="C:membrane"/>
    <property type="evidence" value="ECO:0007669"/>
    <property type="project" value="TreeGrafter"/>
</dbReference>
<dbReference type="PANTHER" id="PTHR43407">
    <property type="entry name" value="GLUTAMINE SYNTHETASE"/>
    <property type="match status" value="1"/>
</dbReference>
<dbReference type="SUPFAM" id="SSF55931">
    <property type="entry name" value="Glutamine synthetase/guanido kinase"/>
    <property type="match status" value="1"/>
</dbReference>
<evidence type="ECO:0000256" key="5">
    <source>
        <dbReference type="ARBA" id="ARBA00042675"/>
    </source>
</evidence>
<evidence type="ECO:0000256" key="7">
    <source>
        <dbReference type="RuleBase" id="RU000384"/>
    </source>
</evidence>
<dbReference type="InterPro" id="IPR008147">
    <property type="entry name" value="Gln_synt_N"/>
</dbReference>
<evidence type="ECO:0000259" key="8">
    <source>
        <dbReference type="PROSITE" id="PS51986"/>
    </source>
</evidence>
<evidence type="ECO:0000256" key="1">
    <source>
        <dbReference type="ARBA" id="ARBA00009897"/>
    </source>
</evidence>
<comment type="function">
    <text evidence="2">May act as a component of the cytoskeleton or as a chaperone for the reorganization of intermediate filament proteins during terminal differentiation in the lens. Does not seem to have enzymatic activity.</text>
</comment>
<dbReference type="InterPro" id="IPR036651">
    <property type="entry name" value="Gln_synt_N_sf"/>
</dbReference>
<dbReference type="Pfam" id="PF00120">
    <property type="entry name" value="Gln-synt_C"/>
    <property type="match status" value="2"/>
</dbReference>
<dbReference type="SMART" id="SM01230">
    <property type="entry name" value="Gln-synt_C"/>
    <property type="match status" value="1"/>
</dbReference>
<dbReference type="GO" id="GO:0005737">
    <property type="term" value="C:cytoplasm"/>
    <property type="evidence" value="ECO:0007669"/>
    <property type="project" value="TreeGrafter"/>
</dbReference>
<dbReference type="Gene3D" id="3.30.590.10">
    <property type="entry name" value="Glutamine synthetase/guanido kinase, catalytic domain"/>
    <property type="match status" value="2"/>
</dbReference>
<dbReference type="GO" id="GO:0006542">
    <property type="term" value="P:glutamine biosynthetic process"/>
    <property type="evidence" value="ECO:0007669"/>
    <property type="project" value="InterPro"/>
</dbReference>
<dbReference type="PROSITE" id="PS51986">
    <property type="entry name" value="GS_BETA_GRASP"/>
    <property type="match status" value="1"/>
</dbReference>
<name>A0A2G8JPN2_STIJA</name>
<evidence type="ECO:0000313" key="10">
    <source>
        <dbReference type="Proteomes" id="UP000230750"/>
    </source>
</evidence>
<dbReference type="STRING" id="307972.A0A2G8JPN2"/>
<feature type="domain" description="GS beta-grasp" evidence="8">
    <location>
        <begin position="18"/>
        <end position="112"/>
    </location>
</feature>
<accession>A0A2G8JPN2</accession>
<dbReference type="SUPFAM" id="SSF54368">
    <property type="entry name" value="Glutamine synthetase, N-terminal domain"/>
    <property type="match status" value="1"/>
</dbReference>
<dbReference type="OrthoDB" id="77835at2759"/>
<dbReference type="InterPro" id="IPR008146">
    <property type="entry name" value="Gln_synth_cat_dom"/>
</dbReference>